<evidence type="ECO:0000256" key="13">
    <source>
        <dbReference type="RuleBase" id="RU003985"/>
    </source>
</evidence>
<dbReference type="InterPro" id="IPR001926">
    <property type="entry name" value="TrpB-like_PALP"/>
</dbReference>
<keyword evidence="16" id="KW-1185">Reference proteome</keyword>
<dbReference type="GO" id="GO:0004124">
    <property type="term" value="F:cysteine synthase activity"/>
    <property type="evidence" value="ECO:0007669"/>
    <property type="project" value="UniProtKB-UniRule"/>
</dbReference>
<evidence type="ECO:0000313" key="16">
    <source>
        <dbReference type="Proteomes" id="UP000190080"/>
    </source>
</evidence>
<dbReference type="SUPFAM" id="SSF53686">
    <property type="entry name" value="Tryptophan synthase beta subunit-like PLP-dependent enzymes"/>
    <property type="match status" value="1"/>
</dbReference>
<dbReference type="OrthoDB" id="9808024at2"/>
<dbReference type="InterPro" id="IPR001216">
    <property type="entry name" value="P-phosphate_BS"/>
</dbReference>
<evidence type="ECO:0000256" key="2">
    <source>
        <dbReference type="ARBA" id="ARBA00004962"/>
    </source>
</evidence>
<feature type="modified residue" description="N6-(pyridoxal phosphate)lysine" evidence="12">
    <location>
        <position position="43"/>
    </location>
</feature>
<dbReference type="STRING" id="1450648.CLORY_29860"/>
<evidence type="ECO:0000256" key="6">
    <source>
        <dbReference type="ARBA" id="ARBA00022605"/>
    </source>
</evidence>
<dbReference type="EMBL" id="MZGV01000035">
    <property type="protein sequence ID" value="OPJ60123.1"/>
    <property type="molecule type" value="Genomic_DNA"/>
</dbReference>
<sequence length="303" mass="32670">MIYENTLDLIGNTPMLRLNNVIKGCQSDIFLKIEKNNPGGSIKDRAALGMIEEAEKQGTLKKGDTIVEPTSGNTGIALAMIGTLKGYKVKIVMPDTMSVERRNIIKAYGAELVLTEGINGMKGAIAKAEEMAREDSTVFIPQQFTNPANPKKHYETTAEEIIKDLPDISAFVCSVGSSGTLMGVAKRLKEYNRDIIVVAVEPERSAVISGEKPGAHKIQGIGSGFIPEIYDGKYVDEIIKVSDDDSYKTARDVAKKDGILVGISTGANIKAAIELSKRIKPGNKIVTVSPDSGEKYISSGLYD</sequence>
<dbReference type="NCBIfam" id="TIGR01136">
    <property type="entry name" value="cysKM"/>
    <property type="match status" value="1"/>
</dbReference>
<dbReference type="CDD" id="cd01561">
    <property type="entry name" value="CBS_like"/>
    <property type="match status" value="1"/>
</dbReference>
<dbReference type="FunFam" id="3.40.50.1100:FF:000118">
    <property type="entry name" value="Related to CYS4-cystathionine beta-synthase"/>
    <property type="match status" value="1"/>
</dbReference>
<dbReference type="PANTHER" id="PTHR10314">
    <property type="entry name" value="CYSTATHIONINE BETA-SYNTHASE"/>
    <property type="match status" value="1"/>
</dbReference>
<evidence type="ECO:0000256" key="7">
    <source>
        <dbReference type="ARBA" id="ARBA00022679"/>
    </source>
</evidence>
<evidence type="ECO:0000256" key="3">
    <source>
        <dbReference type="ARBA" id="ARBA00007103"/>
    </source>
</evidence>
<evidence type="ECO:0000256" key="5">
    <source>
        <dbReference type="ARBA" id="ARBA00019371"/>
    </source>
</evidence>
<feature type="binding site" evidence="11">
    <location>
        <position position="73"/>
    </location>
    <ligand>
        <name>pyridoxal 5'-phosphate</name>
        <dbReference type="ChEBI" id="CHEBI:597326"/>
    </ligand>
</feature>
<feature type="binding site" evidence="11">
    <location>
        <position position="264"/>
    </location>
    <ligand>
        <name>pyridoxal 5'-phosphate</name>
        <dbReference type="ChEBI" id="CHEBI:597326"/>
    </ligand>
</feature>
<dbReference type="GO" id="GO:0006535">
    <property type="term" value="P:cysteine biosynthetic process from serine"/>
    <property type="evidence" value="ECO:0007669"/>
    <property type="project" value="UniProtKB-UniRule"/>
</dbReference>
<evidence type="ECO:0000256" key="8">
    <source>
        <dbReference type="ARBA" id="ARBA00022898"/>
    </source>
</evidence>
<evidence type="ECO:0000256" key="12">
    <source>
        <dbReference type="PIRSR" id="PIRSR605856-51"/>
    </source>
</evidence>
<evidence type="ECO:0000256" key="10">
    <source>
        <dbReference type="ARBA" id="ARBA00047931"/>
    </source>
</evidence>
<evidence type="ECO:0000313" key="15">
    <source>
        <dbReference type="EMBL" id="OPJ60123.1"/>
    </source>
</evidence>
<comment type="catalytic activity">
    <reaction evidence="10 13">
        <text>O-acetyl-L-serine + hydrogen sulfide = L-cysteine + acetate</text>
        <dbReference type="Rhea" id="RHEA:14829"/>
        <dbReference type="ChEBI" id="CHEBI:29919"/>
        <dbReference type="ChEBI" id="CHEBI:30089"/>
        <dbReference type="ChEBI" id="CHEBI:35235"/>
        <dbReference type="ChEBI" id="CHEBI:58340"/>
        <dbReference type="EC" id="2.5.1.47"/>
    </reaction>
</comment>
<dbReference type="FunFam" id="3.40.50.1100:FF:000003">
    <property type="entry name" value="Cystathionine beta-synthase"/>
    <property type="match status" value="1"/>
</dbReference>
<gene>
    <name evidence="15" type="primary">cysK_1</name>
    <name evidence="15" type="ORF">CLORY_29860</name>
</gene>
<dbReference type="AlphaFoldDB" id="A0A1V4IJM9"/>
<dbReference type="PROSITE" id="PS00901">
    <property type="entry name" value="CYS_SYNTHASE"/>
    <property type="match status" value="1"/>
</dbReference>
<dbReference type="EC" id="2.5.1.47" evidence="4 13"/>
<protein>
    <recommendedName>
        <fullName evidence="5 13">Cysteine synthase</fullName>
        <ecNumber evidence="4 13">2.5.1.47</ecNumber>
    </recommendedName>
</protein>
<comment type="similarity">
    <text evidence="3 13">Belongs to the cysteine synthase/cystathionine beta-synthase family.</text>
</comment>
<evidence type="ECO:0000256" key="4">
    <source>
        <dbReference type="ARBA" id="ARBA00012681"/>
    </source>
</evidence>
<evidence type="ECO:0000256" key="11">
    <source>
        <dbReference type="PIRSR" id="PIRSR605856-50"/>
    </source>
</evidence>
<dbReference type="InterPro" id="IPR000634">
    <property type="entry name" value="Ser/Thr_deHydtase_PyrdxlP-BS"/>
</dbReference>
<dbReference type="NCBIfam" id="TIGR01139">
    <property type="entry name" value="cysK"/>
    <property type="match status" value="1"/>
</dbReference>
<comment type="caution">
    <text evidence="15">The sequence shown here is derived from an EMBL/GenBank/DDBJ whole genome shotgun (WGS) entry which is preliminary data.</text>
</comment>
<dbReference type="UniPathway" id="UPA00136">
    <property type="reaction ID" value="UER00200"/>
</dbReference>
<dbReference type="GO" id="GO:0030170">
    <property type="term" value="F:pyridoxal phosphate binding"/>
    <property type="evidence" value="ECO:0007669"/>
    <property type="project" value="InterPro"/>
</dbReference>
<reference evidence="15 16" key="1">
    <citation type="submission" date="2017-03" db="EMBL/GenBank/DDBJ databases">
        <title>Genome sequence of Clostridium oryzae DSM 28571.</title>
        <authorList>
            <person name="Poehlein A."/>
            <person name="Daniel R."/>
        </authorList>
    </citation>
    <scope>NUCLEOTIDE SEQUENCE [LARGE SCALE GENOMIC DNA]</scope>
    <source>
        <strain evidence="15 16">DSM 28571</strain>
    </source>
</reference>
<dbReference type="InterPro" id="IPR050214">
    <property type="entry name" value="Cys_Synth/Cystath_Beta-Synth"/>
</dbReference>
<keyword evidence="6 13" id="KW-0028">Amino-acid biosynthesis</keyword>
<dbReference type="Pfam" id="PF00291">
    <property type="entry name" value="PALP"/>
    <property type="match status" value="1"/>
</dbReference>
<evidence type="ECO:0000256" key="9">
    <source>
        <dbReference type="ARBA" id="ARBA00023192"/>
    </source>
</evidence>
<dbReference type="Proteomes" id="UP000190080">
    <property type="component" value="Unassembled WGS sequence"/>
</dbReference>
<comment type="cofactor">
    <cofactor evidence="1 11 13">
        <name>pyridoxal 5'-phosphate</name>
        <dbReference type="ChEBI" id="CHEBI:597326"/>
    </cofactor>
</comment>
<dbReference type="InterPro" id="IPR005859">
    <property type="entry name" value="CysK"/>
</dbReference>
<dbReference type="Gene3D" id="3.40.50.1100">
    <property type="match status" value="2"/>
</dbReference>
<dbReference type="InterPro" id="IPR036052">
    <property type="entry name" value="TrpB-like_PALP_sf"/>
</dbReference>
<keyword evidence="9 13" id="KW-0198">Cysteine biosynthesis</keyword>
<organism evidence="15 16">
    <name type="scientific">Clostridium oryzae</name>
    <dbReference type="NCBI Taxonomy" id="1450648"/>
    <lineage>
        <taxon>Bacteria</taxon>
        <taxon>Bacillati</taxon>
        <taxon>Bacillota</taxon>
        <taxon>Clostridia</taxon>
        <taxon>Eubacteriales</taxon>
        <taxon>Clostridiaceae</taxon>
        <taxon>Clostridium</taxon>
    </lineage>
</organism>
<keyword evidence="7 13" id="KW-0808">Transferase</keyword>
<feature type="binding site" evidence="11">
    <location>
        <begin position="176"/>
        <end position="180"/>
    </location>
    <ligand>
        <name>pyridoxal 5'-phosphate</name>
        <dbReference type="ChEBI" id="CHEBI:597326"/>
    </ligand>
</feature>
<proteinExistence type="inferred from homology"/>
<evidence type="ECO:0000256" key="1">
    <source>
        <dbReference type="ARBA" id="ARBA00001933"/>
    </source>
</evidence>
<keyword evidence="8 11" id="KW-0663">Pyridoxal phosphate</keyword>
<dbReference type="InterPro" id="IPR005856">
    <property type="entry name" value="Cys_synth"/>
</dbReference>
<dbReference type="RefSeq" id="WP_079425843.1">
    <property type="nucleotide sequence ID" value="NZ_MZGV01000035.1"/>
</dbReference>
<name>A0A1V4IJM9_9CLOT</name>
<feature type="domain" description="Tryptophan synthase beta chain-like PALP" evidence="14">
    <location>
        <begin position="8"/>
        <end position="291"/>
    </location>
</feature>
<comment type="pathway">
    <text evidence="2">Amino-acid biosynthesis; L-cysteine biosynthesis; L-cysteine from L-serine: step 2/2.</text>
</comment>
<evidence type="ECO:0000259" key="14">
    <source>
        <dbReference type="Pfam" id="PF00291"/>
    </source>
</evidence>
<dbReference type="PROSITE" id="PS00165">
    <property type="entry name" value="DEHYDRATASE_SER_THR"/>
    <property type="match status" value="1"/>
</dbReference>
<accession>A0A1V4IJM9</accession>